<dbReference type="AlphaFoldDB" id="A0A9N9D750"/>
<comment type="caution">
    <text evidence="1">The sequence shown here is derived from an EMBL/GenBank/DDBJ whole genome shotgun (WGS) entry which is preliminary data.</text>
</comment>
<protein>
    <submittedName>
        <fullName evidence="1">6371_t:CDS:1</fullName>
    </submittedName>
</protein>
<dbReference type="Proteomes" id="UP000789375">
    <property type="component" value="Unassembled WGS sequence"/>
</dbReference>
<evidence type="ECO:0000313" key="2">
    <source>
        <dbReference type="Proteomes" id="UP000789375"/>
    </source>
</evidence>
<organism evidence="1 2">
    <name type="scientific">Funneliformis mosseae</name>
    <name type="common">Endomycorrhizal fungus</name>
    <name type="synonym">Glomus mosseae</name>
    <dbReference type="NCBI Taxonomy" id="27381"/>
    <lineage>
        <taxon>Eukaryota</taxon>
        <taxon>Fungi</taxon>
        <taxon>Fungi incertae sedis</taxon>
        <taxon>Mucoromycota</taxon>
        <taxon>Glomeromycotina</taxon>
        <taxon>Glomeromycetes</taxon>
        <taxon>Glomerales</taxon>
        <taxon>Glomeraceae</taxon>
        <taxon>Funneliformis</taxon>
    </lineage>
</organism>
<dbReference type="EMBL" id="CAJVPP010003269">
    <property type="protein sequence ID" value="CAG8625215.1"/>
    <property type="molecule type" value="Genomic_DNA"/>
</dbReference>
<accession>A0A9N9D750</accession>
<sequence>MLNRCGNALANIIAIVALNNTNIIAIIINASDDIPLPALPAGATDITVILTHNIHTDKDWSLVRGCLVDTDIITNTPNRILNNNNHIVFPNINICQIIYWFKEIILQLFESNRN</sequence>
<reference evidence="1" key="1">
    <citation type="submission" date="2021-06" db="EMBL/GenBank/DDBJ databases">
        <authorList>
            <person name="Kallberg Y."/>
            <person name="Tangrot J."/>
            <person name="Rosling A."/>
        </authorList>
    </citation>
    <scope>NUCLEOTIDE SEQUENCE</scope>
    <source>
        <strain evidence="1">87-6 pot B 2015</strain>
    </source>
</reference>
<evidence type="ECO:0000313" key="1">
    <source>
        <dbReference type="EMBL" id="CAG8625215.1"/>
    </source>
</evidence>
<proteinExistence type="predicted"/>
<name>A0A9N9D750_FUNMO</name>
<gene>
    <name evidence="1" type="ORF">FMOSSE_LOCUS10198</name>
</gene>
<keyword evidence="2" id="KW-1185">Reference proteome</keyword>